<gene>
    <name evidence="4" type="ORF">F5984_15520</name>
</gene>
<accession>A0A7J5TWP9</accession>
<comment type="caution">
    <text evidence="4">The sequence shown here is derived from an EMBL/GenBank/DDBJ whole genome shotgun (WGS) entry which is preliminary data.</text>
</comment>
<dbReference type="PANTHER" id="PTHR43489:SF3">
    <property type="entry name" value="XYLOSE ISOMERASE DOMAIN PROTEIN TIM BARREL"/>
    <property type="match status" value="1"/>
</dbReference>
<dbReference type="EMBL" id="WELI01000006">
    <property type="protein sequence ID" value="KAB7729058.1"/>
    <property type="molecule type" value="Genomic_DNA"/>
</dbReference>
<dbReference type="RefSeq" id="WP_152125170.1">
    <property type="nucleotide sequence ID" value="NZ_WELI01000006.1"/>
</dbReference>
<dbReference type="AlphaFoldDB" id="A0A7J5TWP9"/>
<reference evidence="4 5" key="1">
    <citation type="submission" date="2019-10" db="EMBL/GenBank/DDBJ databases">
        <title>Rudanella paleaurantiibacter sp. nov., isolated from sludge.</title>
        <authorList>
            <person name="Xu S.Q."/>
        </authorList>
    </citation>
    <scope>NUCLEOTIDE SEQUENCE [LARGE SCALE GENOMIC DNA]</scope>
    <source>
        <strain evidence="4 5">HX-22-17</strain>
    </source>
</reference>
<dbReference type="Pfam" id="PF01261">
    <property type="entry name" value="AP_endonuc_2"/>
    <property type="match status" value="1"/>
</dbReference>
<keyword evidence="1" id="KW-0413">Isomerase</keyword>
<dbReference type="InterPro" id="IPR036237">
    <property type="entry name" value="Xyl_isomerase-like_sf"/>
</dbReference>
<sequence length="296" mass="32679">MKRRNALKTLTGSALTLSLTDALANPMETTTAMPALKGNIRHSVSRWCYGSIPLEELAEGCKAIGIESIELTGPKEWEVLKKYGLTSAMGQPDAWPKGLGLPSCFNNPKNHDALVALYTELIPQAASMGVKNLITFSGNRNGLGDYEGLLNCQAGLKKIMPIAEKHDVTITMELLSSRDSHPDYQCDNPQWGAVLCEMVGSSKFKLLYDIFHMQSMQGDHIRNIRRYGQYFSHYHTGGMPGRKEIDDTQEIYYPAIVKAIVATGYKGFIGQEYVPTPKDKAGMLESLKKGVQICDV</sequence>
<organism evidence="4 5">
    <name type="scientific">Rudanella paleaurantiibacter</name>
    <dbReference type="NCBI Taxonomy" id="2614655"/>
    <lineage>
        <taxon>Bacteria</taxon>
        <taxon>Pseudomonadati</taxon>
        <taxon>Bacteroidota</taxon>
        <taxon>Cytophagia</taxon>
        <taxon>Cytophagales</taxon>
        <taxon>Cytophagaceae</taxon>
        <taxon>Rudanella</taxon>
    </lineage>
</organism>
<proteinExistence type="predicted"/>
<evidence type="ECO:0000256" key="1">
    <source>
        <dbReference type="ARBA" id="ARBA00023235"/>
    </source>
</evidence>
<dbReference type="PANTHER" id="PTHR43489">
    <property type="entry name" value="ISOMERASE"/>
    <property type="match status" value="1"/>
</dbReference>
<feature type="chain" id="PRO_5029628258" evidence="2">
    <location>
        <begin position="25"/>
        <end position="296"/>
    </location>
</feature>
<keyword evidence="2" id="KW-0732">Signal</keyword>
<keyword evidence="5" id="KW-1185">Reference proteome</keyword>
<evidence type="ECO:0000313" key="4">
    <source>
        <dbReference type="EMBL" id="KAB7729058.1"/>
    </source>
</evidence>
<dbReference type="GO" id="GO:0016853">
    <property type="term" value="F:isomerase activity"/>
    <property type="evidence" value="ECO:0007669"/>
    <property type="project" value="UniProtKB-KW"/>
</dbReference>
<feature type="domain" description="Xylose isomerase-like TIM barrel" evidence="3">
    <location>
        <begin position="78"/>
        <end position="281"/>
    </location>
</feature>
<protein>
    <submittedName>
        <fullName evidence="4">TIM barrel protein</fullName>
    </submittedName>
</protein>
<dbReference type="SUPFAM" id="SSF51658">
    <property type="entry name" value="Xylose isomerase-like"/>
    <property type="match status" value="1"/>
</dbReference>
<name>A0A7J5TWP9_9BACT</name>
<dbReference type="InterPro" id="IPR050417">
    <property type="entry name" value="Sugar_Epim/Isomerase"/>
</dbReference>
<feature type="signal peptide" evidence="2">
    <location>
        <begin position="1"/>
        <end position="24"/>
    </location>
</feature>
<evidence type="ECO:0000313" key="5">
    <source>
        <dbReference type="Proteomes" id="UP000488299"/>
    </source>
</evidence>
<dbReference type="Gene3D" id="3.20.20.150">
    <property type="entry name" value="Divalent-metal-dependent TIM barrel enzymes"/>
    <property type="match status" value="1"/>
</dbReference>
<dbReference type="Proteomes" id="UP000488299">
    <property type="component" value="Unassembled WGS sequence"/>
</dbReference>
<evidence type="ECO:0000256" key="2">
    <source>
        <dbReference type="SAM" id="SignalP"/>
    </source>
</evidence>
<dbReference type="InterPro" id="IPR013022">
    <property type="entry name" value="Xyl_isomerase-like_TIM-brl"/>
</dbReference>
<evidence type="ECO:0000259" key="3">
    <source>
        <dbReference type="Pfam" id="PF01261"/>
    </source>
</evidence>